<feature type="domain" description="C2H2-type" evidence="10">
    <location>
        <begin position="82"/>
        <end position="111"/>
    </location>
</feature>
<dbReference type="PROSITE" id="PS50157">
    <property type="entry name" value="ZINC_FINGER_C2H2_2"/>
    <property type="match status" value="6"/>
</dbReference>
<evidence type="ECO:0000256" key="3">
    <source>
        <dbReference type="ARBA" id="ARBA00022771"/>
    </source>
</evidence>
<evidence type="ECO:0000256" key="9">
    <source>
        <dbReference type="SAM" id="MobiDB-lite"/>
    </source>
</evidence>
<dbReference type="InterPro" id="IPR051061">
    <property type="entry name" value="Zinc_finger_trans_reg"/>
</dbReference>
<dbReference type="PROSITE" id="PS00028">
    <property type="entry name" value="ZINC_FINGER_C2H2_1"/>
    <property type="match status" value="4"/>
</dbReference>
<dbReference type="PANTHER" id="PTHR46179:SF13">
    <property type="entry name" value="C2H2-TYPE DOMAIN-CONTAINING PROTEIN"/>
    <property type="match status" value="1"/>
</dbReference>
<dbReference type="STRING" id="50376.A0A517L9A2"/>
<evidence type="ECO:0000313" key="12">
    <source>
        <dbReference type="Proteomes" id="UP000316270"/>
    </source>
</evidence>
<keyword evidence="7" id="KW-0539">Nucleus</keyword>
<dbReference type="SMART" id="SM00355">
    <property type="entry name" value="ZnF_C2H2"/>
    <property type="match status" value="10"/>
</dbReference>
<dbReference type="GO" id="GO:0006357">
    <property type="term" value="P:regulation of transcription by RNA polymerase II"/>
    <property type="evidence" value="ECO:0007669"/>
    <property type="project" value="TreeGrafter"/>
</dbReference>
<dbReference type="Proteomes" id="UP000316270">
    <property type="component" value="Chromosome 7"/>
</dbReference>
<feature type="domain" description="C2H2-type" evidence="10">
    <location>
        <begin position="112"/>
        <end position="142"/>
    </location>
</feature>
<feature type="domain" description="C2H2-type" evidence="10">
    <location>
        <begin position="340"/>
        <end position="370"/>
    </location>
</feature>
<dbReference type="PANTHER" id="PTHR46179">
    <property type="entry name" value="ZINC FINGER PROTEIN"/>
    <property type="match status" value="1"/>
</dbReference>
<dbReference type="Gene3D" id="3.30.160.60">
    <property type="entry name" value="Classic Zinc Finger"/>
    <property type="match status" value="5"/>
</dbReference>
<feature type="region of interest" description="Disordered" evidence="9">
    <location>
        <begin position="1"/>
        <end position="55"/>
    </location>
</feature>
<organism evidence="11 12">
    <name type="scientific">Venturia effusa</name>
    <dbReference type="NCBI Taxonomy" id="50376"/>
    <lineage>
        <taxon>Eukaryota</taxon>
        <taxon>Fungi</taxon>
        <taxon>Dikarya</taxon>
        <taxon>Ascomycota</taxon>
        <taxon>Pezizomycotina</taxon>
        <taxon>Dothideomycetes</taxon>
        <taxon>Pleosporomycetidae</taxon>
        <taxon>Venturiales</taxon>
        <taxon>Venturiaceae</taxon>
        <taxon>Venturia</taxon>
    </lineage>
</organism>
<dbReference type="GO" id="GO:0008270">
    <property type="term" value="F:zinc ion binding"/>
    <property type="evidence" value="ECO:0007669"/>
    <property type="project" value="UniProtKB-KW"/>
</dbReference>
<evidence type="ECO:0000256" key="5">
    <source>
        <dbReference type="ARBA" id="ARBA00023015"/>
    </source>
</evidence>
<keyword evidence="5" id="KW-0805">Transcription regulation</keyword>
<dbReference type="SUPFAM" id="SSF57667">
    <property type="entry name" value="beta-beta-alpha zinc fingers"/>
    <property type="match status" value="3"/>
</dbReference>
<sequence length="571" mass="64546">MAEILRKRKSVAPLEFSSKRTRRDDDDDDYEAIHHSQDEFEPEEEEEEEPAPVKRISTSTAQCLLPLHDPHEKRSTSRPNIYKCTFEGCNRAFNRPCRLEDHLRSHTGDRPFVCQYLDCDKTFTRDSHLARHVTSAHTNIRNFSCTWEGCGKAYATGQRMRNHYASHEKYKDFTCTEYAPCKEVFRKKATLQAHIATVHLGAKPFPCEFVDPYTGETCKKGYNTQAKLNGHISKEHTGVKHTCSICDNATPTDSGVSMSYDSRGGTPASTTVSMPAHAFVTRKLLQIHMETCHPLACPHCHSPRVSKRDLASHIELQHPEAFVHHSKVSAIQERAEPQTYPCTYEGCTRVFTKGGNLKVHIRCVHEKSTPFVCNATDLSTSKRLINAAGESVPWSPEHQGCDQGFGTKAMLENHVRMKHLALGSWDSHLKRLKGVTSRGRRGGNHKKKEPTAASLLTGGAYQAEGRDLLCLKEGCPDLFFRDYDLRMHCANKHGMAEVEIEEKSLERAAREGGQFWVSEVGREAGWYDEDEDDYGEDEQLLDRQQNEIPIDPALEERMEDLASYVQNGLGN</sequence>
<name>A0A517L9A2_9PEZI</name>
<keyword evidence="4" id="KW-0862">Zinc</keyword>
<evidence type="ECO:0000313" key="11">
    <source>
        <dbReference type="EMBL" id="QDS72211.1"/>
    </source>
</evidence>
<evidence type="ECO:0000256" key="1">
    <source>
        <dbReference type="ARBA" id="ARBA00004123"/>
    </source>
</evidence>
<gene>
    <name evidence="11" type="ORF">FKW77_005331</name>
</gene>
<keyword evidence="3 8" id="KW-0863">Zinc-finger</keyword>
<evidence type="ECO:0000256" key="7">
    <source>
        <dbReference type="ARBA" id="ARBA00023242"/>
    </source>
</evidence>
<evidence type="ECO:0000256" key="2">
    <source>
        <dbReference type="ARBA" id="ARBA00022723"/>
    </source>
</evidence>
<evidence type="ECO:0000256" key="6">
    <source>
        <dbReference type="ARBA" id="ARBA00023163"/>
    </source>
</evidence>
<proteinExistence type="predicted"/>
<feature type="domain" description="C2H2-type" evidence="10">
    <location>
        <begin position="143"/>
        <end position="172"/>
    </location>
</feature>
<dbReference type="OrthoDB" id="4748970at2759"/>
<feature type="domain" description="C2H2-type" evidence="10">
    <location>
        <begin position="205"/>
        <end position="241"/>
    </location>
</feature>
<evidence type="ECO:0000259" key="10">
    <source>
        <dbReference type="PROSITE" id="PS50157"/>
    </source>
</evidence>
<feature type="compositionally biased region" description="Acidic residues" evidence="9">
    <location>
        <begin position="39"/>
        <end position="50"/>
    </location>
</feature>
<keyword evidence="12" id="KW-1185">Reference proteome</keyword>
<dbReference type="Pfam" id="PF00096">
    <property type="entry name" value="zf-C2H2"/>
    <property type="match status" value="2"/>
</dbReference>
<accession>A0A517L9A2</accession>
<evidence type="ECO:0000256" key="4">
    <source>
        <dbReference type="ARBA" id="ARBA00022833"/>
    </source>
</evidence>
<dbReference type="InterPro" id="IPR036236">
    <property type="entry name" value="Znf_C2H2_sf"/>
</dbReference>
<evidence type="ECO:0000256" key="8">
    <source>
        <dbReference type="PROSITE-ProRule" id="PRU00042"/>
    </source>
</evidence>
<keyword evidence="6" id="KW-0804">Transcription</keyword>
<dbReference type="EMBL" id="CP042191">
    <property type="protein sequence ID" value="QDS72211.1"/>
    <property type="molecule type" value="Genomic_DNA"/>
</dbReference>
<keyword evidence="2" id="KW-0479">Metal-binding</keyword>
<dbReference type="InterPro" id="IPR013087">
    <property type="entry name" value="Znf_C2H2_type"/>
</dbReference>
<dbReference type="AlphaFoldDB" id="A0A517L9A2"/>
<protein>
    <recommendedName>
        <fullName evidence="10">C2H2-type domain-containing protein</fullName>
    </recommendedName>
</protein>
<dbReference type="GO" id="GO:0005634">
    <property type="term" value="C:nucleus"/>
    <property type="evidence" value="ECO:0007669"/>
    <property type="project" value="UniProtKB-SubCell"/>
</dbReference>
<feature type="domain" description="C2H2-type" evidence="10">
    <location>
        <begin position="173"/>
        <end position="204"/>
    </location>
</feature>
<feature type="compositionally biased region" description="Basic residues" evidence="9">
    <location>
        <begin position="1"/>
        <end position="10"/>
    </location>
</feature>
<comment type="subcellular location">
    <subcellularLocation>
        <location evidence="1">Nucleus</location>
    </subcellularLocation>
</comment>
<reference evidence="11 12" key="1">
    <citation type="submission" date="2019-07" db="EMBL/GenBank/DDBJ databases">
        <title>Finished genome of Venturia effusa.</title>
        <authorList>
            <person name="Young C.A."/>
            <person name="Cox M.P."/>
            <person name="Ganley A.R.D."/>
            <person name="David W.J."/>
        </authorList>
    </citation>
    <scope>NUCLEOTIDE SEQUENCE [LARGE SCALE GENOMIC DNA]</scope>
    <source>
        <strain evidence="12">albino</strain>
    </source>
</reference>